<keyword evidence="2" id="KW-0813">Transport</keyword>
<evidence type="ECO:0000256" key="3">
    <source>
        <dbReference type="ARBA" id="ARBA00022729"/>
    </source>
</evidence>
<dbReference type="GO" id="GO:1901982">
    <property type="term" value="F:maltose binding"/>
    <property type="evidence" value="ECO:0007669"/>
    <property type="project" value="TreeGrafter"/>
</dbReference>
<dbReference type="PANTHER" id="PTHR30061:SF50">
    <property type="entry name" value="MALTOSE_MALTODEXTRIN-BINDING PERIPLASMIC PROTEIN"/>
    <property type="match status" value="1"/>
</dbReference>
<dbReference type="AlphaFoldDB" id="A0A1Y1X6B2"/>
<dbReference type="InterPro" id="IPR006059">
    <property type="entry name" value="SBP"/>
</dbReference>
<accession>A0A1Y1X6B2</accession>
<dbReference type="GO" id="GO:0042956">
    <property type="term" value="P:maltodextrin transmembrane transport"/>
    <property type="evidence" value="ECO:0007669"/>
    <property type="project" value="TreeGrafter"/>
</dbReference>
<evidence type="ECO:0000256" key="1">
    <source>
        <dbReference type="ARBA" id="ARBA00008520"/>
    </source>
</evidence>
<dbReference type="Gene3D" id="3.40.190.10">
    <property type="entry name" value="Periplasmic binding protein-like II"/>
    <property type="match status" value="2"/>
</dbReference>
<dbReference type="SUPFAM" id="SSF53850">
    <property type="entry name" value="Periplasmic binding protein-like II"/>
    <property type="match status" value="1"/>
</dbReference>
<feature type="signal peptide" evidence="4">
    <location>
        <begin position="1"/>
        <end position="21"/>
    </location>
</feature>
<evidence type="ECO:0000313" key="6">
    <source>
        <dbReference type="Proteomes" id="UP000193944"/>
    </source>
</evidence>
<evidence type="ECO:0000256" key="4">
    <source>
        <dbReference type="SAM" id="SignalP"/>
    </source>
</evidence>
<feature type="non-terminal residue" evidence="5">
    <location>
        <position position="397"/>
    </location>
</feature>
<keyword evidence="6" id="KW-1185">Reference proteome</keyword>
<comment type="similarity">
    <text evidence="1">Belongs to the bacterial solute-binding protein 1 family.</text>
</comment>
<reference evidence="5 6" key="2">
    <citation type="submission" date="2016-08" db="EMBL/GenBank/DDBJ databases">
        <title>Pervasive Adenine N6-methylation of Active Genes in Fungi.</title>
        <authorList>
            <consortium name="DOE Joint Genome Institute"/>
            <person name="Mondo S.J."/>
            <person name="Dannebaum R.O."/>
            <person name="Kuo R.C."/>
            <person name="Labutti K."/>
            <person name="Haridas S."/>
            <person name="Kuo A."/>
            <person name="Salamov A."/>
            <person name="Ahrendt S.R."/>
            <person name="Lipzen A."/>
            <person name="Sullivan W."/>
            <person name="Andreopoulos W.B."/>
            <person name="Clum A."/>
            <person name="Lindquist E."/>
            <person name="Daum C."/>
            <person name="Ramamoorthy G.K."/>
            <person name="Gryganskyi A."/>
            <person name="Culley D."/>
            <person name="Magnuson J.K."/>
            <person name="James T.Y."/>
            <person name="O'Malley M.A."/>
            <person name="Stajich J.E."/>
            <person name="Spatafora J.W."/>
            <person name="Visel A."/>
            <person name="Grigoriev I.V."/>
        </authorList>
    </citation>
    <scope>NUCLEOTIDE SEQUENCE [LARGE SCALE GENOMIC DNA]</scope>
    <source>
        <strain evidence="5 6">S4</strain>
    </source>
</reference>
<dbReference type="PANTHER" id="PTHR30061">
    <property type="entry name" value="MALTOSE-BINDING PERIPLASMIC PROTEIN"/>
    <property type="match status" value="1"/>
</dbReference>
<feature type="chain" id="PRO_5012101408" evidence="4">
    <location>
        <begin position="22"/>
        <end position="397"/>
    </location>
</feature>
<dbReference type="Pfam" id="PF13416">
    <property type="entry name" value="SBP_bac_8"/>
    <property type="match status" value="1"/>
</dbReference>
<dbReference type="EMBL" id="MCFG01000121">
    <property type="protein sequence ID" value="ORX81333.1"/>
    <property type="molecule type" value="Genomic_DNA"/>
</dbReference>
<dbReference type="Proteomes" id="UP000193944">
    <property type="component" value="Unassembled WGS sequence"/>
</dbReference>
<protein>
    <submittedName>
        <fullName evidence="5">Periplasmic binding protein-like II</fullName>
    </submittedName>
</protein>
<reference evidence="5 6" key="1">
    <citation type="submission" date="2016-08" db="EMBL/GenBank/DDBJ databases">
        <title>A Parts List for Fungal Cellulosomes Revealed by Comparative Genomics.</title>
        <authorList>
            <consortium name="DOE Joint Genome Institute"/>
            <person name="Haitjema C.H."/>
            <person name="Gilmore S.P."/>
            <person name="Henske J.K."/>
            <person name="Solomon K.V."/>
            <person name="De Groot R."/>
            <person name="Kuo A."/>
            <person name="Mondo S.J."/>
            <person name="Salamov A.A."/>
            <person name="Labutti K."/>
            <person name="Zhao Z."/>
            <person name="Chiniquy J."/>
            <person name="Barry K."/>
            <person name="Brewer H.M."/>
            <person name="Purvine S.O."/>
            <person name="Wright A.T."/>
            <person name="Boxma B."/>
            <person name="Van Alen T."/>
            <person name="Hackstein J.H."/>
            <person name="Baker S.E."/>
            <person name="Grigoriev I.V."/>
            <person name="O'Malley M.A."/>
        </authorList>
    </citation>
    <scope>NUCLEOTIDE SEQUENCE [LARGE SCALE GENOMIC DNA]</scope>
    <source>
        <strain evidence="5 6">S4</strain>
    </source>
</reference>
<evidence type="ECO:0000256" key="2">
    <source>
        <dbReference type="ARBA" id="ARBA00022448"/>
    </source>
</evidence>
<dbReference type="OrthoDB" id="2157235at2759"/>
<comment type="caution">
    <text evidence="5">The sequence shown here is derived from an EMBL/GenBank/DDBJ whole genome shotgun (WGS) entry which is preliminary data.</text>
</comment>
<dbReference type="GO" id="GO:0015768">
    <property type="term" value="P:maltose transport"/>
    <property type="evidence" value="ECO:0007669"/>
    <property type="project" value="TreeGrafter"/>
</dbReference>
<evidence type="ECO:0000313" key="5">
    <source>
        <dbReference type="EMBL" id="ORX81333.1"/>
    </source>
</evidence>
<organism evidence="5 6">
    <name type="scientific">Anaeromyces robustus</name>
    <dbReference type="NCBI Taxonomy" id="1754192"/>
    <lineage>
        <taxon>Eukaryota</taxon>
        <taxon>Fungi</taxon>
        <taxon>Fungi incertae sedis</taxon>
        <taxon>Chytridiomycota</taxon>
        <taxon>Chytridiomycota incertae sedis</taxon>
        <taxon>Neocallimastigomycetes</taxon>
        <taxon>Neocallimastigales</taxon>
        <taxon>Neocallimastigaceae</taxon>
        <taxon>Anaeromyces</taxon>
    </lineage>
</organism>
<keyword evidence="3 4" id="KW-0732">Signal</keyword>
<sequence length="397" mass="46154">MIQMSFIILVFFLLFINDVNSIILNALAFTDNLDVQIYSYLVNEFNDYSKKNNIDITLKLTLFTPSNSTIETIDFFSLVDSYLLKKSTRYDIYFYENIYTTKFEPHFINLKEWMPKSHIDMYTHIEKSESFFYNNKLVALPAYLDYTVLYYNDRLLNKYNRTVPKTWNDLIETGKYILNEEKKQNNTDLLGYSGGFSENEIGTGGLYEFIYSFRDSVDDPFPSLTSQNAVDALKTMKRLKNEVSSESIFKNVVYTIDKLMDGDGLFIKLGYFDWPISPDYKITTLPGNKEGISASMIAGYNIGISKYSTEENIEASILAVSRMTSREVQKKLMTEFKKFSGITSLYNDENVCENKDICAVNKNIQPIARPISLTNDYNGYSEKFRYYIYKYLYGDDN</sequence>
<name>A0A1Y1X6B2_9FUNG</name>
<proteinExistence type="inferred from homology"/>
<gene>
    <name evidence="5" type="ORF">BCR32DRAFT_268343</name>
</gene>